<name>A0A2V0QCD4_PSESF</name>
<dbReference type="AlphaFoldDB" id="A0A2V0QCD4"/>
<dbReference type="EMBL" id="BGJZ01000201">
    <property type="protein sequence ID" value="GBH10823.1"/>
    <property type="molecule type" value="Genomic_DNA"/>
</dbReference>
<protein>
    <submittedName>
        <fullName evidence="1">ATPase component</fullName>
    </submittedName>
</protein>
<gene>
    <name evidence="1" type="ORF">KPSA1_04247</name>
</gene>
<organism evidence="1 2">
    <name type="scientific">Pseudomonas syringae pv. actinidiae</name>
    <dbReference type="NCBI Taxonomy" id="103796"/>
    <lineage>
        <taxon>Bacteria</taxon>
        <taxon>Pseudomonadati</taxon>
        <taxon>Pseudomonadota</taxon>
        <taxon>Gammaproteobacteria</taxon>
        <taxon>Pseudomonadales</taxon>
        <taxon>Pseudomonadaceae</taxon>
        <taxon>Pseudomonas</taxon>
        <taxon>Pseudomonas syringae</taxon>
    </lineage>
</organism>
<proteinExistence type="predicted"/>
<dbReference type="Proteomes" id="UP000247480">
    <property type="component" value="Unassembled WGS sequence"/>
</dbReference>
<comment type="caution">
    <text evidence="1">The sequence shown here is derived from an EMBL/GenBank/DDBJ whole genome shotgun (WGS) entry which is preliminary data.</text>
</comment>
<sequence>MRYCPRAVALKGGRIHYDGPAQDLSKPFLNDLYGADEDASLMITERSRRVRQKPRLALAKV</sequence>
<evidence type="ECO:0000313" key="2">
    <source>
        <dbReference type="Proteomes" id="UP000247480"/>
    </source>
</evidence>
<accession>A0A2V0QCD4</accession>
<evidence type="ECO:0000313" key="1">
    <source>
        <dbReference type="EMBL" id="GBH10823.1"/>
    </source>
</evidence>
<reference evidence="1 2" key="1">
    <citation type="submission" date="2018-04" db="EMBL/GenBank/DDBJ databases">
        <title>Draft genome sequence of Pseudomonas syringae pv. actinidiae biovar 1 strains isolated from kiwifruit in Kagawa prefecture.</title>
        <authorList>
            <person name="Tabuchi M."/>
            <person name="Saito M."/>
            <person name="Fujiwara S."/>
            <person name="Sasa N."/>
            <person name="Akimitsu K."/>
            <person name="Gomi K."/>
            <person name="Konishi-Sugita S."/>
            <person name="Hamano K."/>
            <person name="Kataoka I."/>
        </authorList>
    </citation>
    <scope>NUCLEOTIDE SEQUENCE [LARGE SCALE GENOMIC DNA]</scope>
    <source>
        <strain evidence="1 2">MAFF212206</strain>
    </source>
</reference>